<dbReference type="PATRIC" id="fig|1329909.3.peg.1667"/>
<comment type="caution">
    <text evidence="4">The sequence shown here is derived from an EMBL/GenBank/DDBJ whole genome shotgun (WGS) entry which is preliminary data.</text>
</comment>
<dbReference type="Gene3D" id="1.10.357.10">
    <property type="entry name" value="Tetracycline Repressor, domain 2"/>
    <property type="match status" value="3"/>
</dbReference>
<organism evidence="4 5">
    <name type="scientific">Sphingobium quisquiliarum P25</name>
    <dbReference type="NCBI Taxonomy" id="1329909"/>
    <lineage>
        <taxon>Bacteria</taxon>
        <taxon>Pseudomonadati</taxon>
        <taxon>Pseudomonadota</taxon>
        <taxon>Alphaproteobacteria</taxon>
        <taxon>Sphingomonadales</taxon>
        <taxon>Sphingomonadaceae</taxon>
        <taxon>Sphingobium</taxon>
    </lineage>
</organism>
<dbReference type="Proteomes" id="UP000015525">
    <property type="component" value="Unassembled WGS sequence"/>
</dbReference>
<feature type="domain" description="HTH tetR-type" evidence="3">
    <location>
        <begin position="238"/>
        <end position="298"/>
    </location>
</feature>
<accession>T0IEI8</accession>
<evidence type="ECO:0000256" key="2">
    <source>
        <dbReference type="PROSITE-ProRule" id="PRU00335"/>
    </source>
</evidence>
<dbReference type="InterPro" id="IPR050109">
    <property type="entry name" value="HTH-type_TetR-like_transc_reg"/>
</dbReference>
<dbReference type="InterPro" id="IPR001647">
    <property type="entry name" value="HTH_TetR"/>
</dbReference>
<dbReference type="SUPFAM" id="SSF46689">
    <property type="entry name" value="Homeodomain-like"/>
    <property type="match status" value="2"/>
</dbReference>
<name>T0IEI8_9SPHN</name>
<evidence type="ECO:0000256" key="1">
    <source>
        <dbReference type="ARBA" id="ARBA00023125"/>
    </source>
</evidence>
<dbReference type="EMBL" id="ATHO01000071">
    <property type="protein sequence ID" value="EQB08079.1"/>
    <property type="molecule type" value="Genomic_DNA"/>
</dbReference>
<dbReference type="PANTHER" id="PTHR30055">
    <property type="entry name" value="HTH-TYPE TRANSCRIPTIONAL REGULATOR RUTR"/>
    <property type="match status" value="1"/>
</dbReference>
<dbReference type="GO" id="GO:0003700">
    <property type="term" value="F:DNA-binding transcription factor activity"/>
    <property type="evidence" value="ECO:0007669"/>
    <property type="project" value="TreeGrafter"/>
</dbReference>
<evidence type="ECO:0000259" key="3">
    <source>
        <dbReference type="PROSITE" id="PS50977"/>
    </source>
</evidence>
<dbReference type="GO" id="GO:0000976">
    <property type="term" value="F:transcription cis-regulatory region binding"/>
    <property type="evidence" value="ECO:0007669"/>
    <property type="project" value="TreeGrafter"/>
</dbReference>
<dbReference type="Pfam" id="PF00440">
    <property type="entry name" value="TetR_N"/>
    <property type="match status" value="2"/>
</dbReference>
<evidence type="ECO:0000313" key="5">
    <source>
        <dbReference type="Proteomes" id="UP000015525"/>
    </source>
</evidence>
<dbReference type="PROSITE" id="PS50977">
    <property type="entry name" value="HTH_TETR_2"/>
    <property type="match status" value="2"/>
</dbReference>
<feature type="domain" description="HTH tetR-type" evidence="3">
    <location>
        <begin position="16"/>
        <end position="76"/>
    </location>
</feature>
<keyword evidence="5" id="KW-1185">Reference proteome</keyword>
<proteinExistence type="predicted"/>
<dbReference type="AlphaFoldDB" id="T0IEI8"/>
<sequence length="432" mass="47483">MKNGMVRSAAERQGEADQRDRILEEAESLFLKEGFDGTTIDMIVSRAHISKSDFYLHFQNRDDVFLAVARRLIVLSGRFLPIPDGPLFDQLAALGPLMRRGQVMQPGIGILRAAIVANRFSSDVARQVYLRRASQGDSLARLLMKTAEADGARFDDASLCAYRFGAIVTDGLRHLAGLPMPGADDQRAFGRYAAHIFLYGYAAREDGSSRAGIKEGGKHGWIAPQPVFPDLPPTRKSQESWNAVLDQAWSVFRQAGYDAASMDGISDRAGLPKNTIYRRFGSKAGLFLFTARRRIDMILAAPVELEKGAFTAHEILTGVMLDMQKRFCSEDCLALSRILIAGAGEHDVMTSTVCEYLVQQVIDKILPIVLSLIRTGDLAIGVAPDLAAWHIFVLATFGSRFLFIAPEGAEEQLALASEAAEQFLFGIFRPPL</sequence>
<feature type="DNA-binding region" description="H-T-H motif" evidence="2">
    <location>
        <begin position="39"/>
        <end position="58"/>
    </location>
</feature>
<reference evidence="4 5" key="1">
    <citation type="journal article" date="2013" name="Genome Announc.">
        <title>Draft Genome Sequence of Sphingobium quisquiliarum Strain P25T, a Novel Hexachlorocyclohexane (HCH)-Degrading Bacterium Isolated from an HCH Dumpsite.</title>
        <authorList>
            <person name="Kumar Singh A."/>
            <person name="Sangwan N."/>
            <person name="Sharma A."/>
            <person name="Gupta V."/>
            <person name="Khurana J.P."/>
            <person name="Lal R."/>
        </authorList>
    </citation>
    <scope>NUCLEOTIDE SEQUENCE [LARGE SCALE GENOMIC DNA]</scope>
    <source>
        <strain evidence="4 5">P25</strain>
    </source>
</reference>
<dbReference type="PANTHER" id="PTHR30055:SF146">
    <property type="entry name" value="HTH-TYPE TRANSCRIPTIONAL DUAL REGULATOR CECR"/>
    <property type="match status" value="1"/>
</dbReference>
<feature type="DNA-binding region" description="H-T-H motif" evidence="2">
    <location>
        <begin position="261"/>
        <end position="280"/>
    </location>
</feature>
<dbReference type="InterPro" id="IPR009057">
    <property type="entry name" value="Homeodomain-like_sf"/>
</dbReference>
<keyword evidence="1 2" id="KW-0238">DNA-binding</keyword>
<gene>
    <name evidence="4" type="ORF">L288_08630</name>
</gene>
<protein>
    <recommendedName>
        <fullName evidence="3">HTH tetR-type domain-containing protein</fullName>
    </recommendedName>
</protein>
<dbReference type="PRINTS" id="PR00455">
    <property type="entry name" value="HTHTETR"/>
</dbReference>
<evidence type="ECO:0000313" key="4">
    <source>
        <dbReference type="EMBL" id="EQB08079.1"/>
    </source>
</evidence>